<dbReference type="Gene3D" id="3.40.50.620">
    <property type="entry name" value="HUPs"/>
    <property type="match status" value="1"/>
</dbReference>
<dbReference type="Pfam" id="PF00582">
    <property type="entry name" value="Usp"/>
    <property type="match status" value="1"/>
</dbReference>
<accession>A0A4Z1RJF2</accession>
<sequence>MKIVVAVDGSEISQRAVKFAIKLARASEKPQITLVAVNPELFPGVERKIGAEAAARHHEESHAAMIDAAVKTLTRAKVEFKERREVGDIAATILDVARKARADVIVMGSHGRGAVSGMLLGSVSGKVLAQADVPVTIVR</sequence>
<dbReference type="Proteomes" id="UP000298681">
    <property type="component" value="Unassembled WGS sequence"/>
</dbReference>
<dbReference type="AlphaFoldDB" id="A0A4Z1RJF2"/>
<proteinExistence type="inferred from homology"/>
<organism evidence="3 4">
    <name type="scientific">Luteimonas yindakuii</name>
    <dbReference type="NCBI Taxonomy" id="2565782"/>
    <lineage>
        <taxon>Bacteria</taxon>
        <taxon>Pseudomonadati</taxon>
        <taxon>Pseudomonadota</taxon>
        <taxon>Gammaproteobacteria</taxon>
        <taxon>Lysobacterales</taxon>
        <taxon>Lysobacteraceae</taxon>
        <taxon>Luteimonas</taxon>
    </lineage>
</organism>
<comment type="caution">
    <text evidence="3">The sequence shown here is derived from an EMBL/GenBank/DDBJ whole genome shotgun (WGS) entry which is preliminary data.</text>
</comment>
<dbReference type="InterPro" id="IPR006016">
    <property type="entry name" value="UspA"/>
</dbReference>
<reference evidence="3 4" key="1">
    <citation type="submission" date="2019-01" db="EMBL/GenBank/DDBJ databases">
        <authorList>
            <person name="Zhang S."/>
        </authorList>
    </citation>
    <scope>NUCLEOTIDE SEQUENCE [LARGE SCALE GENOMIC DNA]</scope>
    <source>
        <strain evidence="3 4">1626</strain>
    </source>
</reference>
<evidence type="ECO:0000256" key="1">
    <source>
        <dbReference type="ARBA" id="ARBA00008791"/>
    </source>
</evidence>
<dbReference type="PRINTS" id="PR01438">
    <property type="entry name" value="UNVRSLSTRESS"/>
</dbReference>
<name>A0A4Z1RJF2_9GAMM</name>
<evidence type="ECO:0000313" key="3">
    <source>
        <dbReference type="EMBL" id="TKS53771.1"/>
    </source>
</evidence>
<dbReference type="InterPro" id="IPR014729">
    <property type="entry name" value="Rossmann-like_a/b/a_fold"/>
</dbReference>
<feature type="domain" description="UspA" evidence="2">
    <location>
        <begin position="2"/>
        <end position="139"/>
    </location>
</feature>
<keyword evidence="4" id="KW-1185">Reference proteome</keyword>
<protein>
    <submittedName>
        <fullName evidence="3">Universal stress protein</fullName>
    </submittedName>
</protein>
<dbReference type="PANTHER" id="PTHR31964:SF113">
    <property type="entry name" value="USPA DOMAIN-CONTAINING PROTEIN"/>
    <property type="match status" value="1"/>
</dbReference>
<dbReference type="SUPFAM" id="SSF52402">
    <property type="entry name" value="Adenine nucleotide alpha hydrolases-like"/>
    <property type="match status" value="1"/>
</dbReference>
<evidence type="ECO:0000313" key="4">
    <source>
        <dbReference type="Proteomes" id="UP000298681"/>
    </source>
</evidence>
<gene>
    <name evidence="3" type="ORF">E4582_02610</name>
</gene>
<comment type="similarity">
    <text evidence="1">Belongs to the universal stress protein A family.</text>
</comment>
<dbReference type="CDD" id="cd00293">
    <property type="entry name" value="USP-like"/>
    <property type="match status" value="1"/>
</dbReference>
<evidence type="ECO:0000259" key="2">
    <source>
        <dbReference type="Pfam" id="PF00582"/>
    </source>
</evidence>
<dbReference type="InterPro" id="IPR006015">
    <property type="entry name" value="Universal_stress_UspA"/>
</dbReference>
<dbReference type="PANTHER" id="PTHR31964">
    <property type="entry name" value="ADENINE NUCLEOTIDE ALPHA HYDROLASES-LIKE SUPERFAMILY PROTEIN"/>
    <property type="match status" value="1"/>
</dbReference>
<dbReference type="EMBL" id="SPUH01000001">
    <property type="protein sequence ID" value="TKS53771.1"/>
    <property type="molecule type" value="Genomic_DNA"/>
</dbReference>